<dbReference type="Proteomes" id="UP000532121">
    <property type="component" value="Unassembled WGS sequence"/>
</dbReference>
<dbReference type="EMBL" id="JABASA010000029">
    <property type="protein sequence ID" value="NMD49930.1"/>
    <property type="molecule type" value="Genomic_DNA"/>
</dbReference>
<organism evidence="2 3">
    <name type="scientific">Streptococcus ratti</name>
    <dbReference type="NCBI Taxonomy" id="1341"/>
    <lineage>
        <taxon>Bacteria</taxon>
        <taxon>Bacillati</taxon>
        <taxon>Bacillota</taxon>
        <taxon>Bacilli</taxon>
        <taxon>Lactobacillales</taxon>
        <taxon>Streptococcaceae</taxon>
        <taxon>Streptococcus</taxon>
    </lineage>
</organism>
<dbReference type="Gene3D" id="3.40.630.30">
    <property type="match status" value="1"/>
</dbReference>
<sequence>MWELKTFDELSTHELFAIYKVRTDIFVVEQNCAYPEVDDKDLTALHLFLENGQAVSAYCRIIPNNELVQIGRVLVSPENRKKGLAKELVTKALSICQKTFPNQPIYIQAQAYLKSFYASFGFQPSSQKYLEDGIPHIDMKLKK</sequence>
<proteinExistence type="predicted"/>
<dbReference type="RefSeq" id="WP_193524028.1">
    <property type="nucleotide sequence ID" value="NZ_JABASA010000029.1"/>
</dbReference>
<dbReference type="AlphaFoldDB" id="A0A7X9QI68"/>
<dbReference type="Pfam" id="PF13673">
    <property type="entry name" value="Acetyltransf_10"/>
    <property type="match status" value="1"/>
</dbReference>
<comment type="caution">
    <text evidence="2">The sequence shown here is derived from an EMBL/GenBank/DDBJ whole genome shotgun (WGS) entry which is preliminary data.</text>
</comment>
<name>A0A7X9QI68_STRRT</name>
<evidence type="ECO:0000313" key="2">
    <source>
        <dbReference type="EMBL" id="NMD49930.1"/>
    </source>
</evidence>
<gene>
    <name evidence="2" type="ORF">HHO37_09810</name>
</gene>
<feature type="domain" description="N-acetyltransferase" evidence="1">
    <location>
        <begin position="5"/>
        <end position="143"/>
    </location>
</feature>
<dbReference type="InterPro" id="IPR000182">
    <property type="entry name" value="GNAT_dom"/>
</dbReference>
<dbReference type="SUPFAM" id="SSF55729">
    <property type="entry name" value="Acyl-CoA N-acyltransferases (Nat)"/>
    <property type="match status" value="1"/>
</dbReference>
<dbReference type="GO" id="GO:0016747">
    <property type="term" value="F:acyltransferase activity, transferring groups other than amino-acyl groups"/>
    <property type="evidence" value="ECO:0007669"/>
    <property type="project" value="InterPro"/>
</dbReference>
<dbReference type="CDD" id="cd04301">
    <property type="entry name" value="NAT_SF"/>
    <property type="match status" value="1"/>
</dbReference>
<dbReference type="InterPro" id="IPR016181">
    <property type="entry name" value="Acyl_CoA_acyltransferase"/>
</dbReference>
<evidence type="ECO:0000259" key="1">
    <source>
        <dbReference type="PROSITE" id="PS51186"/>
    </source>
</evidence>
<protein>
    <submittedName>
        <fullName evidence="2">GNAT family N-acetyltransferase</fullName>
    </submittedName>
</protein>
<reference evidence="2 3" key="1">
    <citation type="submission" date="2020-04" db="EMBL/GenBank/DDBJ databases">
        <title>MicrobeNet Type strains.</title>
        <authorList>
            <person name="Nicholson A.C."/>
        </authorList>
    </citation>
    <scope>NUCLEOTIDE SEQUENCE [LARGE SCALE GENOMIC DNA]</scope>
    <source>
        <strain evidence="2 3">DSM 22768</strain>
    </source>
</reference>
<dbReference type="PROSITE" id="PS51186">
    <property type="entry name" value="GNAT"/>
    <property type="match status" value="1"/>
</dbReference>
<evidence type="ECO:0000313" key="3">
    <source>
        <dbReference type="Proteomes" id="UP000532121"/>
    </source>
</evidence>
<accession>A0A7X9QI68</accession>